<proteinExistence type="predicted"/>
<dbReference type="RefSeq" id="XP_062642127.1">
    <property type="nucleotide sequence ID" value="XM_062787080.1"/>
</dbReference>
<evidence type="ECO:0000313" key="3">
    <source>
        <dbReference type="Proteomes" id="UP001302602"/>
    </source>
</evidence>
<keyword evidence="3" id="KW-1185">Reference proteome</keyword>
<dbReference type="EMBL" id="MU853271">
    <property type="protein sequence ID" value="KAK4118354.1"/>
    <property type="molecule type" value="Genomic_DNA"/>
</dbReference>
<comment type="caution">
    <text evidence="2">The sequence shown here is derived from an EMBL/GenBank/DDBJ whole genome shotgun (WGS) entry which is preliminary data.</text>
</comment>
<sequence>MPVVLFKVAVAVVTAVVPVDGVPPGSSRRQIDNRYREEDETLVVGMLGQVEADGDDEVYWDDWWEGFVEGVGTMVIVALQDWLL</sequence>
<reference evidence="2" key="1">
    <citation type="journal article" date="2023" name="Mol. Phylogenet. Evol.">
        <title>Genome-scale phylogeny and comparative genomics of the fungal order Sordariales.</title>
        <authorList>
            <person name="Hensen N."/>
            <person name="Bonometti L."/>
            <person name="Westerberg I."/>
            <person name="Brannstrom I.O."/>
            <person name="Guillou S."/>
            <person name="Cros-Aarteil S."/>
            <person name="Calhoun S."/>
            <person name="Haridas S."/>
            <person name="Kuo A."/>
            <person name="Mondo S."/>
            <person name="Pangilinan J."/>
            <person name="Riley R."/>
            <person name="LaButti K."/>
            <person name="Andreopoulos B."/>
            <person name="Lipzen A."/>
            <person name="Chen C."/>
            <person name="Yan M."/>
            <person name="Daum C."/>
            <person name="Ng V."/>
            <person name="Clum A."/>
            <person name="Steindorff A."/>
            <person name="Ohm R.A."/>
            <person name="Martin F."/>
            <person name="Silar P."/>
            <person name="Natvig D.O."/>
            <person name="Lalanne C."/>
            <person name="Gautier V."/>
            <person name="Ament-Velasquez S.L."/>
            <person name="Kruys A."/>
            <person name="Hutchinson M.I."/>
            <person name="Powell A.J."/>
            <person name="Barry K."/>
            <person name="Miller A.N."/>
            <person name="Grigoriev I.V."/>
            <person name="Debuchy R."/>
            <person name="Gladieux P."/>
            <person name="Hiltunen Thoren M."/>
            <person name="Johannesson H."/>
        </authorList>
    </citation>
    <scope>NUCLEOTIDE SEQUENCE</scope>
    <source>
        <strain evidence="2">CBS 731.68</strain>
    </source>
</reference>
<dbReference type="GeneID" id="87823850"/>
<evidence type="ECO:0000256" key="1">
    <source>
        <dbReference type="SAM" id="SignalP"/>
    </source>
</evidence>
<protein>
    <recommendedName>
        <fullName evidence="4">Secreted protein</fullName>
    </recommendedName>
</protein>
<organism evidence="2 3">
    <name type="scientific">Parathielavia appendiculata</name>
    <dbReference type="NCBI Taxonomy" id="2587402"/>
    <lineage>
        <taxon>Eukaryota</taxon>
        <taxon>Fungi</taxon>
        <taxon>Dikarya</taxon>
        <taxon>Ascomycota</taxon>
        <taxon>Pezizomycotina</taxon>
        <taxon>Sordariomycetes</taxon>
        <taxon>Sordariomycetidae</taxon>
        <taxon>Sordariales</taxon>
        <taxon>Chaetomiaceae</taxon>
        <taxon>Parathielavia</taxon>
    </lineage>
</organism>
<evidence type="ECO:0008006" key="4">
    <source>
        <dbReference type="Google" id="ProtNLM"/>
    </source>
</evidence>
<feature type="chain" id="PRO_5042968341" description="Secreted protein" evidence="1">
    <location>
        <begin position="22"/>
        <end position="84"/>
    </location>
</feature>
<evidence type="ECO:0000313" key="2">
    <source>
        <dbReference type="EMBL" id="KAK4118354.1"/>
    </source>
</evidence>
<dbReference type="AlphaFoldDB" id="A0AAN6TPR5"/>
<dbReference type="Proteomes" id="UP001302602">
    <property type="component" value="Unassembled WGS sequence"/>
</dbReference>
<accession>A0AAN6TPR5</accession>
<feature type="signal peptide" evidence="1">
    <location>
        <begin position="1"/>
        <end position="21"/>
    </location>
</feature>
<keyword evidence="1" id="KW-0732">Signal</keyword>
<name>A0AAN6TPR5_9PEZI</name>
<gene>
    <name evidence="2" type="ORF">N657DRAFT_375710</name>
</gene>
<reference evidence="2" key="2">
    <citation type="submission" date="2023-05" db="EMBL/GenBank/DDBJ databases">
        <authorList>
            <consortium name="Lawrence Berkeley National Laboratory"/>
            <person name="Steindorff A."/>
            <person name="Hensen N."/>
            <person name="Bonometti L."/>
            <person name="Westerberg I."/>
            <person name="Brannstrom I.O."/>
            <person name="Guillou S."/>
            <person name="Cros-Aarteil S."/>
            <person name="Calhoun S."/>
            <person name="Haridas S."/>
            <person name="Kuo A."/>
            <person name="Mondo S."/>
            <person name="Pangilinan J."/>
            <person name="Riley R."/>
            <person name="Labutti K."/>
            <person name="Andreopoulos B."/>
            <person name="Lipzen A."/>
            <person name="Chen C."/>
            <person name="Yanf M."/>
            <person name="Daum C."/>
            <person name="Ng V."/>
            <person name="Clum A."/>
            <person name="Ohm R."/>
            <person name="Martin F."/>
            <person name="Silar P."/>
            <person name="Natvig D."/>
            <person name="Lalanne C."/>
            <person name="Gautier V."/>
            <person name="Ament-Velasquez S.L."/>
            <person name="Kruys A."/>
            <person name="Hutchinson M.I."/>
            <person name="Powell A.J."/>
            <person name="Barry K."/>
            <person name="Miller A.N."/>
            <person name="Grigoriev I.V."/>
            <person name="Debuchy R."/>
            <person name="Gladieux P."/>
            <person name="Thoren M.H."/>
            <person name="Johannesson H."/>
        </authorList>
    </citation>
    <scope>NUCLEOTIDE SEQUENCE</scope>
    <source>
        <strain evidence="2">CBS 731.68</strain>
    </source>
</reference>